<accession>A0ABN9SXX9</accession>
<evidence type="ECO:0000313" key="1">
    <source>
        <dbReference type="EMBL" id="CAK0837460.1"/>
    </source>
</evidence>
<dbReference type="Proteomes" id="UP001189429">
    <property type="component" value="Unassembled WGS sequence"/>
</dbReference>
<sequence>RARQAGAGPAEVPAAPAGGTGSCTALVVHPEFPRLGAEGCSAWQSSSVYDACATGSIVAHGTWQVGKPERPLMRPKRPVTSGHSSLRARGIACLGVVAVGGETSPAFLLVGWFVGLCVSLSSSLSLSPPIPELRLQSLAVQRRRGTSGCAPSGLFGRTSIEAGRPPSYTPGLGFKFWSIQNPHEAWDRERHIPC</sequence>
<keyword evidence="2" id="KW-1185">Reference proteome</keyword>
<comment type="caution">
    <text evidence="1">The sequence shown here is derived from an EMBL/GenBank/DDBJ whole genome shotgun (WGS) entry which is preliminary data.</text>
</comment>
<name>A0ABN9SXX9_9DINO</name>
<gene>
    <name evidence="1" type="ORF">PCOR1329_LOCUS33653</name>
</gene>
<proteinExistence type="predicted"/>
<evidence type="ECO:0000313" key="2">
    <source>
        <dbReference type="Proteomes" id="UP001189429"/>
    </source>
</evidence>
<organism evidence="1 2">
    <name type="scientific">Prorocentrum cordatum</name>
    <dbReference type="NCBI Taxonomy" id="2364126"/>
    <lineage>
        <taxon>Eukaryota</taxon>
        <taxon>Sar</taxon>
        <taxon>Alveolata</taxon>
        <taxon>Dinophyceae</taxon>
        <taxon>Prorocentrales</taxon>
        <taxon>Prorocentraceae</taxon>
        <taxon>Prorocentrum</taxon>
    </lineage>
</organism>
<protein>
    <submittedName>
        <fullName evidence="1">Uncharacterized protein</fullName>
    </submittedName>
</protein>
<reference evidence="1" key="1">
    <citation type="submission" date="2023-10" db="EMBL/GenBank/DDBJ databases">
        <authorList>
            <person name="Chen Y."/>
            <person name="Shah S."/>
            <person name="Dougan E. K."/>
            <person name="Thang M."/>
            <person name="Chan C."/>
        </authorList>
    </citation>
    <scope>NUCLEOTIDE SEQUENCE [LARGE SCALE GENOMIC DNA]</scope>
</reference>
<dbReference type="EMBL" id="CAUYUJ010014156">
    <property type="protein sequence ID" value="CAK0837460.1"/>
    <property type="molecule type" value="Genomic_DNA"/>
</dbReference>
<feature type="non-terminal residue" evidence="1">
    <location>
        <position position="1"/>
    </location>
</feature>